<feature type="region of interest" description="Disordered" evidence="4">
    <location>
        <begin position="742"/>
        <end position="772"/>
    </location>
</feature>
<feature type="compositionally biased region" description="Basic and acidic residues" evidence="4">
    <location>
        <begin position="1269"/>
        <end position="1287"/>
    </location>
</feature>
<dbReference type="InterPro" id="IPR056406">
    <property type="entry name" value="THD_CWZF3/5/7"/>
</dbReference>
<feature type="compositionally biased region" description="Low complexity" evidence="4">
    <location>
        <begin position="200"/>
        <end position="212"/>
    </location>
</feature>
<dbReference type="EMBL" id="CM018045">
    <property type="protein sequence ID" value="KAA8527472.1"/>
    <property type="molecule type" value="Genomic_DNA"/>
</dbReference>
<feature type="region of interest" description="Disordered" evidence="4">
    <location>
        <begin position="406"/>
        <end position="434"/>
    </location>
</feature>
<name>A0A5J5AC89_9ASTE</name>
<feature type="compositionally biased region" description="Polar residues" evidence="4">
    <location>
        <begin position="763"/>
        <end position="772"/>
    </location>
</feature>
<feature type="compositionally biased region" description="Basic and acidic residues" evidence="4">
    <location>
        <begin position="1231"/>
        <end position="1247"/>
    </location>
</feature>
<reference evidence="6 7" key="1">
    <citation type="submission" date="2019-09" db="EMBL/GenBank/DDBJ databases">
        <title>A chromosome-level genome assembly of the Chinese tupelo Nyssa sinensis.</title>
        <authorList>
            <person name="Yang X."/>
            <person name="Kang M."/>
            <person name="Yang Y."/>
            <person name="Xiong H."/>
            <person name="Wang M."/>
            <person name="Zhang Z."/>
            <person name="Wang Z."/>
            <person name="Wu H."/>
            <person name="Ma T."/>
            <person name="Liu J."/>
            <person name="Xi Z."/>
        </authorList>
    </citation>
    <scope>NUCLEOTIDE SEQUENCE [LARGE SCALE GENOMIC DNA]</scope>
    <source>
        <strain evidence="6">J267</strain>
        <tissue evidence="6">Leaf</tissue>
    </source>
</reference>
<proteinExistence type="predicted"/>
<evidence type="ECO:0000256" key="3">
    <source>
        <dbReference type="ARBA" id="ARBA00022833"/>
    </source>
</evidence>
<evidence type="ECO:0000259" key="5">
    <source>
        <dbReference type="PROSITE" id="PS51050"/>
    </source>
</evidence>
<dbReference type="Proteomes" id="UP000325577">
    <property type="component" value="Linkage Group LG21"/>
</dbReference>
<keyword evidence="2" id="KW-0863">Zinc-finger</keyword>
<evidence type="ECO:0000313" key="6">
    <source>
        <dbReference type="EMBL" id="KAA8527472.1"/>
    </source>
</evidence>
<feature type="region of interest" description="Disordered" evidence="4">
    <location>
        <begin position="1105"/>
        <end position="1173"/>
    </location>
</feature>
<keyword evidence="3" id="KW-0862">Zinc</keyword>
<dbReference type="PANTHER" id="PTHR46524:SF12">
    <property type="entry name" value="CW-TYPE DOMAIN-CONTAINING PROTEIN"/>
    <property type="match status" value="1"/>
</dbReference>
<feature type="domain" description="CW-type" evidence="5">
    <location>
        <begin position="650"/>
        <end position="703"/>
    </location>
</feature>
<evidence type="ECO:0000256" key="2">
    <source>
        <dbReference type="ARBA" id="ARBA00022771"/>
    </source>
</evidence>
<feature type="region of interest" description="Disordered" evidence="4">
    <location>
        <begin position="825"/>
        <end position="855"/>
    </location>
</feature>
<evidence type="ECO:0000313" key="7">
    <source>
        <dbReference type="Proteomes" id="UP000325577"/>
    </source>
</evidence>
<dbReference type="InterPro" id="IPR011124">
    <property type="entry name" value="Znf_CW"/>
</dbReference>
<accession>A0A5J5AC89</accession>
<sequence length="1731" mass="191511">MEEPEIEEGEACYYKEDASIDPDTDLSYIDEKIQSVLGHFQKDFEGGVSAEILGSKFGGYGSFLPVYEHSSSILSQPKTPQRVQNHTIPRSANNFPVEGAPQNSTTLSDAPLSQRLGIASCSLHSLQIAGVPSGNVSGRKGSCLSSGQAVQKFPLKHEPSPNKSVNPTNQRTLKFRIKVGSDSTAWKNAAIYSGLGLISPSSSTENSPAESSGMPFESQVTPDESPTSILQIMTSFPVPGDLLLSPLHNSLLSLIRKEKPSQHDKPMPAIKGSQEHSAVLLDGSATMLGDGKVTKDKRAKSVGKSETMVELKHGNDMDFEDNITSLLKNNTENETLERKQCCSSDMKLKTVSNATCNVGDTVKGAVMSPGAFREAERRVSVKKREGNKDGIKDRLFHTDFAKESSLESISGHDDGEYEKQEARSSSVEKIREHRVISSHKDDSVDLREYGWSKDSKISALFKVGSDVSKCKRDPNVGALDYLRQRVGQKATSPEHDEIKTPHGVEKSSFEGKRRSKGSQSNGKRSSDLAEESLMVGVYAVPNDKKKTNNMHNLKLQKDIRDTCDNFRDEQMTNQMNPLERPSGDRAKDSNYRAFEKESHALFDKSKERSSRKKVDNQLTSEKFLKEAANVGPPTGGGLASELDPTLVAPVVIEEDWVCCDRCQKWRLLPFGMKPDHLPEKWLCSMLNWLPGMNRCDISEEETTKALNAGYQVHLPENQNNLQNNADRTASGVTAADVRHFDHNHHNLSSSANPKRGKKKQASEETCNTASDGGQRLISNFTKNFLQEAVKSRSLNDMNQPLSESNLMNNSNARHLSKSCNFSMEKHIHKQKEKRENGGDAKKKKQKSKREADQCGYGATKKIKTEGAVDSDKYWTLEHSRNLDRVGRSSGIELPTKIAGENMQRHNEDYSSKDVKCDPKNRSQISVKKQGECAQISLDGGSLDIKTYNERVISVKKRKSKNTLDRQNYLETYRSNGKHLPDSKVSVKESSIDSELKKEKRSRVSSNEAKESSTTKGGDRSNKKGRITRILSAGIKDNPVHDVEDVRSIEKDQQPRKHRAKFAYKPTSDDVDSLKRDLGSEQFSMAATSSSSKVSYSRKTRANFRDVNGSPVESVSSSPLKTSNLDKLSPARRDLLGKDDVSNGDFPVVGSPRKSMDGEGNVESNRSGMAGKEKVSGVFHRDPLGFPVLDFQDRDSNNRFGGKAKSTVKHSEFGNSHLVNSDSDTQEQRSSCPHDLHASDHCHNEDRTNNSCNRNKTLFQQKSGKGSSSRSKEDRSSGSNLERVKVKVSDPPSEQEELNSKKKLKDEAEIGPHHLSSHREELSDIKCISKCTRDDNTVGKKGSRKWACDSRSENELKSREHDGSEVKLGVLCSAGGRVTSQQNLIQDFEGEIAKKINSTQIESRDGKSQRFPCHAAKQDTIARGHQPVPGLQQGSVFDLLPINASGDDDVSMVLKSVNQNGAHHILDHPVSNRCGVRDASGNTATDALKEAEDLRDYADHLKNSGFGFECNEAYFQAALKFLHGASLLETHNSDNSKHGEVTQMQIYSSTAKLCEICAREYEKRKEMAAAALAYKCMEVAYMRIVYCKHSITNRDRHDLQASLQMVSQGESPSSSASDVDNLNNQAMVDKTSLSKGISSYAGNHVNIARNRPNFARLLDFTKDVNSAMEASRKSQNAFAAANVILEEAQNKEGIISVKRVIEFCFQDVEELIRLVRLAIESIIRQGFSGSKD</sequence>
<feature type="compositionally biased region" description="Basic and acidic residues" evidence="4">
    <location>
        <begin position="978"/>
        <end position="997"/>
    </location>
</feature>
<feature type="region of interest" description="Disordered" evidence="4">
    <location>
        <begin position="486"/>
        <end position="529"/>
    </location>
</feature>
<feature type="compositionally biased region" description="Polar residues" evidence="4">
    <location>
        <begin position="1248"/>
        <end position="1260"/>
    </location>
</feature>
<organism evidence="6 7">
    <name type="scientific">Nyssa sinensis</name>
    <dbReference type="NCBI Taxonomy" id="561372"/>
    <lineage>
        <taxon>Eukaryota</taxon>
        <taxon>Viridiplantae</taxon>
        <taxon>Streptophyta</taxon>
        <taxon>Embryophyta</taxon>
        <taxon>Tracheophyta</taxon>
        <taxon>Spermatophyta</taxon>
        <taxon>Magnoliopsida</taxon>
        <taxon>eudicotyledons</taxon>
        <taxon>Gunneridae</taxon>
        <taxon>Pentapetalae</taxon>
        <taxon>asterids</taxon>
        <taxon>Cornales</taxon>
        <taxon>Nyssaceae</taxon>
        <taxon>Nyssa</taxon>
    </lineage>
</organism>
<keyword evidence="7" id="KW-1185">Reference proteome</keyword>
<protein>
    <recommendedName>
        <fullName evidence="5">CW-type domain-containing protein</fullName>
    </recommendedName>
</protein>
<dbReference type="Pfam" id="PF07496">
    <property type="entry name" value="zf-CW"/>
    <property type="match status" value="1"/>
</dbReference>
<feature type="region of interest" description="Disordered" evidence="4">
    <location>
        <begin position="972"/>
        <end position="1072"/>
    </location>
</feature>
<feature type="compositionally biased region" description="Polar residues" evidence="4">
    <location>
        <begin position="1110"/>
        <end position="1125"/>
    </location>
</feature>
<feature type="compositionally biased region" description="Basic and acidic residues" evidence="4">
    <location>
        <begin position="492"/>
        <end position="512"/>
    </location>
</feature>
<dbReference type="GO" id="GO:0008270">
    <property type="term" value="F:zinc ion binding"/>
    <property type="evidence" value="ECO:0007669"/>
    <property type="project" value="UniProtKB-KW"/>
</dbReference>
<keyword evidence="1" id="KW-0479">Metal-binding</keyword>
<evidence type="ECO:0000256" key="4">
    <source>
        <dbReference type="SAM" id="MobiDB-lite"/>
    </source>
</evidence>
<evidence type="ECO:0000256" key="1">
    <source>
        <dbReference type="ARBA" id="ARBA00022723"/>
    </source>
</evidence>
<feature type="compositionally biased region" description="Basic and acidic residues" evidence="4">
    <location>
        <begin position="1037"/>
        <end position="1054"/>
    </location>
</feature>
<dbReference type="PROSITE" id="PS51050">
    <property type="entry name" value="ZF_CW"/>
    <property type="match status" value="1"/>
</dbReference>
<dbReference type="OrthoDB" id="757982at2759"/>
<dbReference type="Pfam" id="PF24756">
    <property type="entry name" value="THD_CWZF3-5-7"/>
    <property type="match status" value="1"/>
</dbReference>
<feature type="compositionally biased region" description="Polar residues" evidence="4">
    <location>
        <begin position="1212"/>
        <end position="1230"/>
    </location>
</feature>
<feature type="region of interest" description="Disordered" evidence="4">
    <location>
        <begin position="200"/>
        <end position="223"/>
    </location>
</feature>
<feature type="compositionally biased region" description="Basic and acidic residues" evidence="4">
    <location>
        <begin position="1128"/>
        <end position="1140"/>
    </location>
</feature>
<dbReference type="InterPro" id="IPR055300">
    <property type="entry name" value="CWZF3/5/7"/>
</dbReference>
<dbReference type="Gene3D" id="3.30.40.100">
    <property type="match status" value="1"/>
</dbReference>
<feature type="compositionally biased region" description="Basic and acidic residues" evidence="4">
    <location>
        <begin position="1297"/>
        <end position="1318"/>
    </location>
</feature>
<dbReference type="PANTHER" id="PTHR46524">
    <property type="entry name" value="CW-TYPE ZINC FINGER"/>
    <property type="match status" value="1"/>
</dbReference>
<gene>
    <name evidence="6" type="ORF">F0562_034813</name>
</gene>
<feature type="compositionally biased region" description="Basic and acidic residues" evidence="4">
    <location>
        <begin position="1007"/>
        <end position="1021"/>
    </location>
</feature>
<feature type="region of interest" description="Disordered" evidence="4">
    <location>
        <begin position="1188"/>
        <end position="1318"/>
    </location>
</feature>